<evidence type="ECO:0000256" key="5">
    <source>
        <dbReference type="ARBA" id="ARBA00022692"/>
    </source>
</evidence>
<comment type="caution">
    <text evidence="9">The sequence shown here is derived from an EMBL/GenBank/DDBJ whole genome shotgun (WGS) entry which is preliminary data.</text>
</comment>
<evidence type="ECO:0000256" key="7">
    <source>
        <dbReference type="ARBA" id="ARBA00023136"/>
    </source>
</evidence>
<feature type="transmembrane region" description="Helical" evidence="8">
    <location>
        <begin position="312"/>
        <end position="330"/>
    </location>
</feature>
<comment type="subcellular location">
    <subcellularLocation>
        <location evidence="1">Cell membrane</location>
        <topology evidence="1">Multi-pass membrane protein</topology>
    </subcellularLocation>
</comment>
<evidence type="ECO:0000256" key="6">
    <source>
        <dbReference type="ARBA" id="ARBA00022989"/>
    </source>
</evidence>
<evidence type="ECO:0000256" key="1">
    <source>
        <dbReference type="ARBA" id="ARBA00004651"/>
    </source>
</evidence>
<dbReference type="PANTHER" id="PTHR33908:SF11">
    <property type="entry name" value="MEMBRANE PROTEIN"/>
    <property type="match status" value="1"/>
</dbReference>
<feature type="transmembrane region" description="Helical" evidence="8">
    <location>
        <begin position="71"/>
        <end position="92"/>
    </location>
</feature>
<evidence type="ECO:0000313" key="10">
    <source>
        <dbReference type="Proteomes" id="UP000285961"/>
    </source>
</evidence>
<sequence>MTLAFGAHALHYSYSTDDAFITFRYVRNLLAGHGLVYNPGERAEGYTNFLWAMLLAGAAITGADIVQSARILGFLSSAGTIVLVTIMANRFLTRRYAGKAHSALSLVPGALLAANGSFAMWTLGGLETALFTFLLVLITFVYLDARHARAMHVCGLLFALLIMTRPDGVVFLAATAAHIIVGPIRSSPDSSIKRRVGLFMRLLTVCLAVFLPYFVWRYSYYGYPLPNTFYAKVAGGTASIVRGIRYAWFFVADYGLVPIAAAAVFFYARMFQTADGEGRRRVIGFESSFLLLQIAACVGFVLYVGGDQLVMHRFFVAIFPAMYLLSVMGLSELLRLRESVETQGAASHWRIGLVAACAAAVAVTAAPSFFGREHHRVFDVEKPADADRMKVGKWLKNTVDSDTTIALIPAGIIPYYSGLKTIDLVGLNDVHIAHTEVAEFGRGEAGHEKYNSAYVLGRKPDLVFLGACRIWPQKLPVEELLSYYWIYGVLAPGNREMLRLYDFRSRYVPCAARVDSGYVHFFKQRDYEMPSAEPLAAEPLALRD</sequence>
<evidence type="ECO:0000256" key="3">
    <source>
        <dbReference type="ARBA" id="ARBA00022676"/>
    </source>
</evidence>
<evidence type="ECO:0000256" key="8">
    <source>
        <dbReference type="SAM" id="Phobius"/>
    </source>
</evidence>
<feature type="transmembrane region" description="Helical" evidence="8">
    <location>
        <begin position="198"/>
        <end position="216"/>
    </location>
</feature>
<evidence type="ECO:0008006" key="11">
    <source>
        <dbReference type="Google" id="ProtNLM"/>
    </source>
</evidence>
<keyword evidence="3" id="KW-0328">Glycosyltransferase</keyword>
<protein>
    <recommendedName>
        <fullName evidence="11">Glycosyltransferase RgtA/B/C/D-like domain-containing protein</fullName>
    </recommendedName>
</protein>
<dbReference type="GO" id="GO:0009103">
    <property type="term" value="P:lipopolysaccharide biosynthetic process"/>
    <property type="evidence" value="ECO:0007669"/>
    <property type="project" value="UniProtKB-ARBA"/>
</dbReference>
<organism evidence="9 10">
    <name type="scientific">Candidatus Abyssobacteria bacterium SURF_17</name>
    <dbReference type="NCBI Taxonomy" id="2093361"/>
    <lineage>
        <taxon>Bacteria</taxon>
        <taxon>Pseudomonadati</taxon>
        <taxon>Candidatus Hydrogenedentota</taxon>
        <taxon>Candidatus Abyssobacteria</taxon>
    </lineage>
</organism>
<reference evidence="9 10" key="1">
    <citation type="journal article" date="2017" name="ISME J.">
        <title>Energy and carbon metabolisms in a deep terrestrial subsurface fluid microbial community.</title>
        <authorList>
            <person name="Momper L."/>
            <person name="Jungbluth S.P."/>
            <person name="Lee M.D."/>
            <person name="Amend J.P."/>
        </authorList>
    </citation>
    <scope>NUCLEOTIDE SEQUENCE [LARGE SCALE GENOMIC DNA]</scope>
    <source>
        <strain evidence="9">SURF_17</strain>
    </source>
</reference>
<keyword evidence="7 8" id="KW-0472">Membrane</keyword>
<name>A0A419EVS7_9BACT</name>
<evidence type="ECO:0000256" key="2">
    <source>
        <dbReference type="ARBA" id="ARBA00022475"/>
    </source>
</evidence>
<gene>
    <name evidence="9" type="ORF">C4532_12765</name>
</gene>
<dbReference type="EMBL" id="QZKI01000091">
    <property type="protein sequence ID" value="RJP68512.1"/>
    <property type="molecule type" value="Genomic_DNA"/>
</dbReference>
<evidence type="ECO:0000313" key="9">
    <source>
        <dbReference type="EMBL" id="RJP68512.1"/>
    </source>
</evidence>
<dbReference type="AlphaFoldDB" id="A0A419EVS7"/>
<keyword evidence="5 8" id="KW-0812">Transmembrane</keyword>
<keyword evidence="6 8" id="KW-1133">Transmembrane helix</keyword>
<keyword evidence="2" id="KW-1003">Cell membrane</keyword>
<dbReference type="InterPro" id="IPR050297">
    <property type="entry name" value="LipidA_mod_glycosyltrf_83"/>
</dbReference>
<feature type="transmembrane region" description="Helical" evidence="8">
    <location>
        <begin position="289"/>
        <end position="306"/>
    </location>
</feature>
<feature type="transmembrane region" description="Helical" evidence="8">
    <location>
        <begin position="246"/>
        <end position="268"/>
    </location>
</feature>
<feature type="transmembrane region" description="Helical" evidence="8">
    <location>
        <begin position="49"/>
        <end position="66"/>
    </location>
</feature>
<dbReference type="PANTHER" id="PTHR33908">
    <property type="entry name" value="MANNOSYLTRANSFERASE YKCB-RELATED"/>
    <property type="match status" value="1"/>
</dbReference>
<proteinExistence type="predicted"/>
<dbReference type="GO" id="GO:0005886">
    <property type="term" value="C:plasma membrane"/>
    <property type="evidence" value="ECO:0007669"/>
    <property type="project" value="UniProtKB-SubCell"/>
</dbReference>
<dbReference type="GO" id="GO:0016763">
    <property type="term" value="F:pentosyltransferase activity"/>
    <property type="evidence" value="ECO:0007669"/>
    <property type="project" value="TreeGrafter"/>
</dbReference>
<keyword evidence="4" id="KW-0808">Transferase</keyword>
<accession>A0A419EVS7</accession>
<feature type="transmembrane region" description="Helical" evidence="8">
    <location>
        <begin position="118"/>
        <end position="140"/>
    </location>
</feature>
<dbReference type="Proteomes" id="UP000285961">
    <property type="component" value="Unassembled WGS sequence"/>
</dbReference>
<feature type="transmembrane region" description="Helical" evidence="8">
    <location>
        <begin position="351"/>
        <end position="370"/>
    </location>
</feature>
<evidence type="ECO:0000256" key="4">
    <source>
        <dbReference type="ARBA" id="ARBA00022679"/>
    </source>
</evidence>